<evidence type="ECO:0000256" key="2">
    <source>
        <dbReference type="SAM" id="MobiDB-lite"/>
    </source>
</evidence>
<reference evidence="3 4" key="1">
    <citation type="submission" date="2020-01" db="EMBL/GenBank/DDBJ databases">
        <authorList>
            <person name="Liu G."/>
            <person name="Liu B."/>
        </authorList>
    </citation>
    <scope>NUCLEOTIDE SEQUENCE [LARGE SCALE GENOMIC DNA]</scope>
    <source>
        <strain evidence="3 4">FJAT-51161</strain>
    </source>
</reference>
<feature type="compositionally biased region" description="Polar residues" evidence="2">
    <location>
        <begin position="740"/>
        <end position="759"/>
    </location>
</feature>
<feature type="compositionally biased region" description="Basic and acidic residues" evidence="2">
    <location>
        <begin position="600"/>
        <end position="609"/>
    </location>
</feature>
<protein>
    <recommendedName>
        <fullName evidence="5">Tape measure protein</fullName>
    </recommendedName>
</protein>
<evidence type="ECO:0000313" key="3">
    <source>
        <dbReference type="EMBL" id="QQP10418.1"/>
    </source>
</evidence>
<accession>A0ABX7AKS0</accession>
<feature type="region of interest" description="Disordered" evidence="2">
    <location>
        <begin position="560"/>
        <end position="609"/>
    </location>
</feature>
<dbReference type="Proteomes" id="UP000596049">
    <property type="component" value="Chromosome"/>
</dbReference>
<name>A0ABX7AKS0_9BACI</name>
<dbReference type="RefSeq" id="WP_053592506.1">
    <property type="nucleotide sequence ID" value="NZ_CP067341.1"/>
</dbReference>
<gene>
    <name evidence="3" type="ORF">FJQ98_14090</name>
</gene>
<evidence type="ECO:0008006" key="5">
    <source>
        <dbReference type="Google" id="ProtNLM"/>
    </source>
</evidence>
<keyword evidence="4" id="KW-1185">Reference proteome</keyword>
<feature type="compositionally biased region" description="Polar residues" evidence="2">
    <location>
        <begin position="571"/>
        <end position="592"/>
    </location>
</feature>
<sequence>MSSKEVYRIEIPIIASDDYTEEIQKAEKAILSLRKLLGKDVKVKGISDFDSATKSASNLEKEVKKVQTASATASKEVGKVSQNVDKQMSRVEKRMQEKANLVQRIARRKQMIEIGVRDRASRTIGYIQSKLNNIRNARIVTFTIRAIDRATRILGGIRRSITSIPTMVTIALSYVGIKNFSNATVGAAMRWEEYEVSMTHWLDGNVQKAKELTKWMGQFADTTPFSSAELFPALTQGISITNGDVKKAQRLLKITSDMASLTPGRTVEDAMLALGNAQMGNYEMMKGFGMQVTKEKLKKMGGYDGFINEVEKSFKDGAVKLSKTASGILATLKGYRSSLFRSIGTGFLEPMKPRLDKINLWLENNQETWAGWKQTVSDAGKAFSDFVFTKGEGLFNYLGGVFTPQHQFEIRKGGRIPQAEDIYGQDLSIGAKFEIVFDDAKTYVKKWWDGSAVPAISSWWNSTGQPFMIDTGTLIGEALIKGMGIAVKEGIGILSTLWGDVENNRQEHGAFSKETGGSFLKAAVPTFLAGWGVFKFLKPFFKGGTSVLSKGKNIYDKFGRSKTKETSSTKPTAGNYSDQSKQKAQNQNSPNDSKTKSTSYKKESPKTKSFMDKAKEIPKSFMNKIKDFKMPKGVSKWTKRIPVIGAALSLFDGLSGGSSWSGIAGSAAGGWAGAKLGAGGGAALGSFLGPAGTLAGTIIGGVGGGIGGAYGGEKFGNWIINKISSLFSSKNASAAEVTAKDSTSQSPASTTKYTPSTNIESTGSSALIEQKAQALAKKLEDVTSALHQSVYNILTSFAEVDVSIKSFKTNFDNLVQSSSEVTGSLKSTFAPLQIRGLMLGTTMDLMTMTLMQSTAYVGGAYFPLAPKGILLNVGMSALVIGTLQASASISTFAGISEKVNALKGAIDGLRTRINNVSLPSAAPAGSKSSSGPALRSGGGYVPYANGGLINRPHMGLVGEAGPEAIIPLSPSRRGRGRELLYRTASALGVQPYADGGLVGGNIIKGYGDIATANGGASISIGDIIPQVQITIQANENGQVDLSNLSDEVLDAIGVKLASKVSEAFSNMMIPG</sequence>
<dbReference type="EMBL" id="CP067341">
    <property type="protein sequence ID" value="QQP10418.1"/>
    <property type="molecule type" value="Genomic_DNA"/>
</dbReference>
<evidence type="ECO:0000313" key="4">
    <source>
        <dbReference type="Proteomes" id="UP000596049"/>
    </source>
</evidence>
<organism evidence="3 4">
    <name type="scientific">Lysinibacillus agricola</name>
    <dbReference type="NCBI Taxonomy" id="2590012"/>
    <lineage>
        <taxon>Bacteria</taxon>
        <taxon>Bacillati</taxon>
        <taxon>Bacillota</taxon>
        <taxon>Bacilli</taxon>
        <taxon>Bacillales</taxon>
        <taxon>Bacillaceae</taxon>
        <taxon>Lysinibacillus</taxon>
    </lineage>
</organism>
<keyword evidence="1" id="KW-0175">Coiled coil</keyword>
<proteinExistence type="predicted"/>
<feature type="region of interest" description="Disordered" evidence="2">
    <location>
        <begin position="738"/>
        <end position="759"/>
    </location>
</feature>
<evidence type="ECO:0000256" key="1">
    <source>
        <dbReference type="SAM" id="Coils"/>
    </source>
</evidence>
<feature type="coiled-coil region" evidence="1">
    <location>
        <begin position="16"/>
        <end position="76"/>
    </location>
</feature>